<dbReference type="AlphaFoldDB" id="A0A0B6ZTC8"/>
<evidence type="ECO:0000256" key="3">
    <source>
        <dbReference type="SAM" id="MobiDB-lite"/>
    </source>
</evidence>
<dbReference type="InterPro" id="IPR016197">
    <property type="entry name" value="Chromo-like_dom_sf"/>
</dbReference>
<evidence type="ECO:0000313" key="6">
    <source>
        <dbReference type="EMBL" id="CEK71838.1"/>
    </source>
</evidence>
<evidence type="ECO:0000256" key="2">
    <source>
        <dbReference type="ARBA" id="ARBA00023242"/>
    </source>
</evidence>
<dbReference type="Pfam" id="PF00385">
    <property type="entry name" value="Chromo"/>
    <property type="match status" value="1"/>
</dbReference>
<dbReference type="InterPro" id="IPR023780">
    <property type="entry name" value="Chromo_domain"/>
</dbReference>
<dbReference type="PANTHER" id="PTHR22812">
    <property type="entry name" value="CHROMOBOX PROTEIN"/>
    <property type="match status" value="1"/>
</dbReference>
<organism evidence="6">
    <name type="scientific">Arion vulgaris</name>
    <dbReference type="NCBI Taxonomy" id="1028688"/>
    <lineage>
        <taxon>Eukaryota</taxon>
        <taxon>Metazoa</taxon>
        <taxon>Spiralia</taxon>
        <taxon>Lophotrochozoa</taxon>
        <taxon>Mollusca</taxon>
        <taxon>Gastropoda</taxon>
        <taxon>Heterobranchia</taxon>
        <taxon>Euthyneura</taxon>
        <taxon>Panpulmonata</taxon>
        <taxon>Eupulmonata</taxon>
        <taxon>Stylommatophora</taxon>
        <taxon>Helicina</taxon>
        <taxon>Arionoidea</taxon>
        <taxon>Arionidae</taxon>
        <taxon>Arion</taxon>
    </lineage>
</organism>
<feature type="region of interest" description="Disordered" evidence="3">
    <location>
        <begin position="161"/>
        <end position="182"/>
    </location>
</feature>
<name>A0A0B6ZTC8_9EUPU</name>
<dbReference type="EMBL" id="HACG01024973">
    <property type="protein sequence ID" value="CEK71838.1"/>
    <property type="molecule type" value="Transcribed_RNA"/>
</dbReference>
<dbReference type="CDD" id="cd00024">
    <property type="entry name" value="CD_CSD"/>
    <property type="match status" value="1"/>
</dbReference>
<proteinExistence type="predicted"/>
<keyword evidence="4" id="KW-0812">Transmembrane</keyword>
<comment type="subcellular location">
    <subcellularLocation>
        <location evidence="1">Nucleus</location>
    </subcellularLocation>
</comment>
<reference evidence="6" key="1">
    <citation type="submission" date="2014-12" db="EMBL/GenBank/DDBJ databases">
        <title>Insight into the proteome of Arion vulgaris.</title>
        <authorList>
            <person name="Aradska J."/>
            <person name="Bulat T."/>
            <person name="Smidak R."/>
            <person name="Sarate P."/>
            <person name="Gangsoo J."/>
            <person name="Sialana F."/>
            <person name="Bilban M."/>
            <person name="Lubec G."/>
        </authorList>
    </citation>
    <scope>NUCLEOTIDE SEQUENCE</scope>
    <source>
        <tissue evidence="6">Skin</tissue>
    </source>
</reference>
<protein>
    <recommendedName>
        <fullName evidence="5">Chromo domain-containing protein</fullName>
    </recommendedName>
</protein>
<evidence type="ECO:0000259" key="5">
    <source>
        <dbReference type="PROSITE" id="PS50013"/>
    </source>
</evidence>
<feature type="compositionally biased region" description="Polar residues" evidence="3">
    <location>
        <begin position="132"/>
        <end position="142"/>
    </location>
</feature>
<keyword evidence="2" id="KW-0539">Nucleus</keyword>
<feature type="region of interest" description="Disordered" evidence="3">
    <location>
        <begin position="70"/>
        <end position="142"/>
    </location>
</feature>
<feature type="domain" description="Chromo" evidence="5">
    <location>
        <begin position="16"/>
        <end position="78"/>
    </location>
</feature>
<gene>
    <name evidence="6" type="primary">ORF80020</name>
</gene>
<sequence>STLQQVMANISDDERLEVDLILEQRKRKGLLEYLVRWKGSGDDVRDETWEPVKKIAVDYAQAIQNFTKSLKIKKAKRSTSRSRKTTRSRSRSSSRSLKAASGKEKARSRSRGRQQKVNAEKVEISEGESSRPTRSSTTKAKIVTSSTSVIKAASEPIQVGNSAVSHSAGSNTEAKAESQEVDPSIMKTWQQLEVQRVHNEQRPVREDDLKPRSAIWKVADYAVIVLFILSLIAALFLFLEKFINLDEFKKQAFPNMSVLQARLDSIQNNLFEVAHAGVHRLSDAWLYLIEQVKGAEEVNVKTSGS</sequence>
<dbReference type="SUPFAM" id="SSF54160">
    <property type="entry name" value="Chromo domain-like"/>
    <property type="match status" value="1"/>
</dbReference>
<dbReference type="PROSITE" id="PS50013">
    <property type="entry name" value="CHROMO_2"/>
    <property type="match status" value="1"/>
</dbReference>
<feature type="transmembrane region" description="Helical" evidence="4">
    <location>
        <begin position="221"/>
        <end position="239"/>
    </location>
</feature>
<dbReference type="GO" id="GO:0005634">
    <property type="term" value="C:nucleus"/>
    <property type="evidence" value="ECO:0007669"/>
    <property type="project" value="UniProtKB-SubCell"/>
</dbReference>
<feature type="compositionally biased region" description="Basic and acidic residues" evidence="3">
    <location>
        <begin position="118"/>
        <end position="131"/>
    </location>
</feature>
<feature type="compositionally biased region" description="Basic residues" evidence="3">
    <location>
        <begin position="70"/>
        <end position="92"/>
    </location>
</feature>
<dbReference type="SMART" id="SM00298">
    <property type="entry name" value="CHROMO"/>
    <property type="match status" value="1"/>
</dbReference>
<keyword evidence="4" id="KW-0472">Membrane</keyword>
<feature type="compositionally biased region" description="Polar residues" evidence="3">
    <location>
        <begin position="161"/>
        <end position="173"/>
    </location>
</feature>
<evidence type="ECO:0000256" key="4">
    <source>
        <dbReference type="SAM" id="Phobius"/>
    </source>
</evidence>
<dbReference type="InterPro" id="IPR000953">
    <property type="entry name" value="Chromo/chromo_shadow_dom"/>
</dbReference>
<dbReference type="Gene3D" id="2.40.50.40">
    <property type="match status" value="1"/>
</dbReference>
<evidence type="ECO:0000256" key="1">
    <source>
        <dbReference type="ARBA" id="ARBA00004123"/>
    </source>
</evidence>
<feature type="non-terminal residue" evidence="6">
    <location>
        <position position="1"/>
    </location>
</feature>
<accession>A0A0B6ZTC8</accession>
<dbReference type="InterPro" id="IPR051219">
    <property type="entry name" value="Heterochromatin_chromo-domain"/>
</dbReference>
<keyword evidence="4" id="KW-1133">Transmembrane helix</keyword>